<feature type="region of interest" description="Disordered" evidence="1">
    <location>
        <begin position="30"/>
        <end position="95"/>
    </location>
</feature>
<evidence type="ECO:0000313" key="4">
    <source>
        <dbReference type="Proteomes" id="UP000005240"/>
    </source>
</evidence>
<reference evidence="2" key="1">
    <citation type="submission" date="2009-11" db="EMBL/GenBank/DDBJ databases">
        <authorList>
            <consortium name="The Broad Institute Genome Sequencing Platform"/>
            <person name="Ward D."/>
            <person name="Feldgarden M."/>
            <person name="Earl A."/>
            <person name="Young S.K."/>
            <person name="Zeng Q."/>
            <person name="Koehrsen M."/>
            <person name="Alvarado L."/>
            <person name="Berlin A."/>
            <person name="Bochicchio J."/>
            <person name="Borenstein D."/>
            <person name="Chapman S.B."/>
            <person name="Chen Z."/>
            <person name="Engels R."/>
            <person name="Freedman E."/>
            <person name="Gellesch M."/>
            <person name="Goldberg J."/>
            <person name="Griggs A."/>
            <person name="Gujja S."/>
            <person name="Heilman E."/>
            <person name="Heiman D."/>
            <person name="Hepburn T."/>
            <person name="Howarth C."/>
            <person name="Jen D."/>
            <person name="Larson L."/>
            <person name="Lewis B."/>
            <person name="Mehta T."/>
            <person name="Park D."/>
            <person name="Pearson M."/>
            <person name="Roberts A."/>
            <person name="Saif S."/>
            <person name="Shea T."/>
            <person name="Shenoy N."/>
            <person name="Sisk P."/>
            <person name="Stolte C."/>
            <person name="Sykes S."/>
            <person name="Thomson T."/>
            <person name="Walk T."/>
            <person name="White J."/>
            <person name="Yandava C."/>
            <person name="Izard J."/>
            <person name="Baranova O.V."/>
            <person name="Blanton J.M."/>
            <person name="Tanner A.C."/>
            <person name="Dewhirst F.E."/>
            <person name="Haas B."/>
            <person name="Nusbaum C."/>
            <person name="Birren B."/>
        </authorList>
    </citation>
    <scope>NUCLEOTIDE SEQUENCE [LARGE SCALE GENOMIC DNA]</scope>
    <source>
        <strain evidence="2">1-1 BBBD Race 1</strain>
    </source>
</reference>
<dbReference type="OrthoDB" id="2506007at2759"/>
<proteinExistence type="predicted"/>
<evidence type="ECO:0000256" key="1">
    <source>
        <dbReference type="SAM" id="MobiDB-lite"/>
    </source>
</evidence>
<dbReference type="PANTHER" id="PTHR33096">
    <property type="entry name" value="CXC2 DOMAIN-CONTAINING PROTEIN"/>
    <property type="match status" value="1"/>
</dbReference>
<protein>
    <submittedName>
        <fullName evidence="2 3">Uncharacterized protein</fullName>
    </submittedName>
</protein>
<reference evidence="3" key="4">
    <citation type="submission" date="2025-05" db="UniProtKB">
        <authorList>
            <consortium name="EnsemblFungi"/>
        </authorList>
    </citation>
    <scope>IDENTIFICATION</scope>
    <source>
        <strain evidence="3">isolate 1-1 / race 1 (BBBD)</strain>
    </source>
</reference>
<feature type="compositionally biased region" description="Polar residues" evidence="1">
    <location>
        <begin position="75"/>
        <end position="94"/>
    </location>
</feature>
<evidence type="ECO:0000313" key="3">
    <source>
        <dbReference type="EnsemblFungi" id="PTTG_29777-t43_1-p1"/>
    </source>
</evidence>
<dbReference type="VEuPathDB" id="FungiDB:PTTG_29777"/>
<organism evidence="2">
    <name type="scientific">Puccinia triticina (isolate 1-1 / race 1 (BBBD))</name>
    <name type="common">Brown leaf rust fungus</name>
    <dbReference type="NCBI Taxonomy" id="630390"/>
    <lineage>
        <taxon>Eukaryota</taxon>
        <taxon>Fungi</taxon>
        <taxon>Dikarya</taxon>
        <taxon>Basidiomycota</taxon>
        <taxon>Pucciniomycotina</taxon>
        <taxon>Pucciniomycetes</taxon>
        <taxon>Pucciniales</taxon>
        <taxon>Pucciniaceae</taxon>
        <taxon>Puccinia</taxon>
    </lineage>
</organism>
<accession>A0A180G1Z1</accession>
<reference evidence="2" key="2">
    <citation type="submission" date="2016-05" db="EMBL/GenBank/DDBJ databases">
        <title>Comparative analysis highlights variable genome content of wheat rusts and divergence of the mating loci.</title>
        <authorList>
            <person name="Cuomo C.A."/>
            <person name="Bakkeren G."/>
            <person name="Szabo L."/>
            <person name="Khalil H."/>
            <person name="Joly D."/>
            <person name="Goldberg J."/>
            <person name="Young S."/>
            <person name="Zeng Q."/>
            <person name="Fellers J."/>
        </authorList>
    </citation>
    <scope>NUCLEOTIDE SEQUENCE [LARGE SCALE GENOMIC DNA]</scope>
    <source>
        <strain evidence="2">1-1 BBBD Race 1</strain>
    </source>
</reference>
<dbReference type="EnsemblFungi" id="PTTG_29777-t43_1">
    <property type="protein sequence ID" value="PTTG_29777-t43_1-p1"/>
    <property type="gene ID" value="PTTG_29777"/>
</dbReference>
<dbReference type="AlphaFoldDB" id="A0A180G1Z1"/>
<evidence type="ECO:0000313" key="2">
    <source>
        <dbReference type="EMBL" id="OAV86681.1"/>
    </source>
</evidence>
<keyword evidence="4" id="KW-1185">Reference proteome</keyword>
<feature type="compositionally biased region" description="Low complexity" evidence="1">
    <location>
        <begin position="30"/>
        <end position="51"/>
    </location>
</feature>
<gene>
    <name evidence="2" type="ORF">PTTG_29777</name>
</gene>
<dbReference type="EMBL" id="ADAS02000898">
    <property type="protein sequence ID" value="OAV86681.1"/>
    <property type="molecule type" value="Genomic_DNA"/>
</dbReference>
<dbReference type="PANTHER" id="PTHR33096:SF1">
    <property type="entry name" value="CXC1-LIKE CYSTEINE CLUSTER ASSOCIATED WITH KDZ TRANSPOSASES DOMAIN-CONTAINING PROTEIN"/>
    <property type="match status" value="1"/>
</dbReference>
<dbReference type="STRING" id="630390.A0A180G1Z1"/>
<sequence>MQESLVQAITSITKQDTLAQRSCPACFGVSSPRDISPSQSSNSPVNNLPQNCDNTLFDDPPHTNNPPHVNIPLHESNNQEVNNPPQPSSNQFKTPSLPIDNHQIFICMDGNFQHRHHERASKNYLPVENHSFFIRPEEITNSNAEILEAERAKKVSQTAKDRCTEQHKAADDRRNASSWKGCDDTGLFGCCCRHDSVILFCNIHKTGEGRGLPMSILKRLFEDINPDVKVGVLYDIGCTLKKFFEARSLLPDHLPRTKFATAVFHSYVHD</sequence>
<dbReference type="Pfam" id="PF18758">
    <property type="entry name" value="KDZ"/>
    <property type="match status" value="1"/>
</dbReference>
<name>A0A180G1Z1_PUCT1</name>
<dbReference type="InterPro" id="IPR040521">
    <property type="entry name" value="KDZ"/>
</dbReference>
<reference evidence="3 4" key="3">
    <citation type="journal article" date="2017" name="G3 (Bethesda)">
        <title>Comparative analysis highlights variable genome content of wheat rusts and divergence of the mating loci.</title>
        <authorList>
            <person name="Cuomo C.A."/>
            <person name="Bakkeren G."/>
            <person name="Khalil H.B."/>
            <person name="Panwar V."/>
            <person name="Joly D."/>
            <person name="Linning R."/>
            <person name="Sakthikumar S."/>
            <person name="Song X."/>
            <person name="Adiconis X."/>
            <person name="Fan L."/>
            <person name="Goldberg J.M."/>
            <person name="Levin J.Z."/>
            <person name="Young S."/>
            <person name="Zeng Q."/>
            <person name="Anikster Y."/>
            <person name="Bruce M."/>
            <person name="Wang M."/>
            <person name="Yin C."/>
            <person name="McCallum B."/>
            <person name="Szabo L.J."/>
            <person name="Hulbert S."/>
            <person name="Chen X."/>
            <person name="Fellers J.P."/>
        </authorList>
    </citation>
    <scope>NUCLEOTIDE SEQUENCE</scope>
    <source>
        <strain evidence="3">isolate 1-1 / race 1 (BBBD)</strain>
        <strain evidence="4">Isolate 1-1 / race 1 (BBBD)</strain>
    </source>
</reference>
<dbReference type="Proteomes" id="UP000005240">
    <property type="component" value="Unassembled WGS sequence"/>
</dbReference>